<evidence type="ECO:0000256" key="3">
    <source>
        <dbReference type="ARBA" id="ARBA00022475"/>
    </source>
</evidence>
<dbReference type="PANTHER" id="PTHR46382">
    <property type="entry name" value="PHOSPHATIDATE CYTIDYLYLTRANSFERASE"/>
    <property type="match status" value="1"/>
</dbReference>
<evidence type="ECO:0000256" key="6">
    <source>
        <dbReference type="ARBA" id="ARBA00022692"/>
    </source>
</evidence>
<sequence length="55" mass="5963">MAAVFGDLAESLIKRDLGVKDMSKLLPGHGGMMDRLDSMLPASLMSYLVMVVFFG</sequence>
<dbReference type="InterPro" id="IPR000374">
    <property type="entry name" value="PC_trans"/>
</dbReference>
<evidence type="ECO:0000256" key="12">
    <source>
        <dbReference type="ARBA" id="ARBA00023264"/>
    </source>
</evidence>
<keyword evidence="11" id="KW-0594">Phospholipid biosynthesis</keyword>
<dbReference type="PANTHER" id="PTHR46382:SF1">
    <property type="entry name" value="PHOSPHATIDATE CYTIDYLYLTRANSFERASE"/>
    <property type="match status" value="1"/>
</dbReference>
<keyword evidence="6" id="KW-0812">Transmembrane</keyword>
<keyword evidence="5" id="KW-0808">Transferase</keyword>
<gene>
    <name evidence="13" type="ORF">UFOPK1931_00194</name>
</gene>
<keyword evidence="10" id="KW-0472">Membrane</keyword>
<dbReference type="GO" id="GO:0016024">
    <property type="term" value="P:CDP-diacylglycerol biosynthetic process"/>
    <property type="evidence" value="ECO:0007669"/>
    <property type="project" value="TreeGrafter"/>
</dbReference>
<dbReference type="Pfam" id="PF01148">
    <property type="entry name" value="CTP_transf_1"/>
    <property type="match status" value="1"/>
</dbReference>
<keyword evidence="4" id="KW-0444">Lipid biosynthesis</keyword>
<name>A0A6J6HXK6_9ZZZZ</name>
<dbReference type="GO" id="GO:0005886">
    <property type="term" value="C:plasma membrane"/>
    <property type="evidence" value="ECO:0007669"/>
    <property type="project" value="UniProtKB-SubCell"/>
</dbReference>
<keyword evidence="8" id="KW-1133">Transmembrane helix</keyword>
<comment type="similarity">
    <text evidence="2">Belongs to the CDS family.</text>
</comment>
<dbReference type="EMBL" id="CAEZVE010000018">
    <property type="protein sequence ID" value="CAB4616265.1"/>
    <property type="molecule type" value="Genomic_DNA"/>
</dbReference>
<proteinExistence type="inferred from homology"/>
<evidence type="ECO:0000256" key="7">
    <source>
        <dbReference type="ARBA" id="ARBA00022695"/>
    </source>
</evidence>
<evidence type="ECO:0000256" key="4">
    <source>
        <dbReference type="ARBA" id="ARBA00022516"/>
    </source>
</evidence>
<accession>A0A6J6HXK6</accession>
<dbReference type="PROSITE" id="PS01315">
    <property type="entry name" value="CDS"/>
    <property type="match status" value="1"/>
</dbReference>
<evidence type="ECO:0000256" key="10">
    <source>
        <dbReference type="ARBA" id="ARBA00023136"/>
    </source>
</evidence>
<reference evidence="13" key="1">
    <citation type="submission" date="2020-05" db="EMBL/GenBank/DDBJ databases">
        <authorList>
            <person name="Chiriac C."/>
            <person name="Salcher M."/>
            <person name="Ghai R."/>
            <person name="Kavagutti S V."/>
        </authorList>
    </citation>
    <scope>NUCLEOTIDE SEQUENCE</scope>
</reference>
<comment type="subcellular location">
    <subcellularLocation>
        <location evidence="1">Cell membrane</location>
        <topology evidence="1">Multi-pass membrane protein</topology>
    </subcellularLocation>
</comment>
<keyword evidence="12" id="KW-1208">Phospholipid metabolism</keyword>
<organism evidence="13">
    <name type="scientific">freshwater metagenome</name>
    <dbReference type="NCBI Taxonomy" id="449393"/>
    <lineage>
        <taxon>unclassified sequences</taxon>
        <taxon>metagenomes</taxon>
        <taxon>ecological metagenomes</taxon>
    </lineage>
</organism>
<evidence type="ECO:0000256" key="11">
    <source>
        <dbReference type="ARBA" id="ARBA00023209"/>
    </source>
</evidence>
<evidence type="ECO:0000256" key="5">
    <source>
        <dbReference type="ARBA" id="ARBA00022679"/>
    </source>
</evidence>
<evidence type="ECO:0000256" key="8">
    <source>
        <dbReference type="ARBA" id="ARBA00022989"/>
    </source>
</evidence>
<keyword evidence="7" id="KW-0548">Nucleotidyltransferase</keyword>
<keyword evidence="9" id="KW-0443">Lipid metabolism</keyword>
<evidence type="ECO:0000313" key="13">
    <source>
        <dbReference type="EMBL" id="CAB4616265.1"/>
    </source>
</evidence>
<evidence type="ECO:0000256" key="1">
    <source>
        <dbReference type="ARBA" id="ARBA00004651"/>
    </source>
</evidence>
<protein>
    <submittedName>
        <fullName evidence="13">Unannotated protein</fullName>
    </submittedName>
</protein>
<dbReference type="GO" id="GO:0004605">
    <property type="term" value="F:phosphatidate cytidylyltransferase activity"/>
    <property type="evidence" value="ECO:0007669"/>
    <property type="project" value="TreeGrafter"/>
</dbReference>
<evidence type="ECO:0000256" key="2">
    <source>
        <dbReference type="ARBA" id="ARBA00010185"/>
    </source>
</evidence>
<dbReference type="AlphaFoldDB" id="A0A6J6HXK6"/>
<keyword evidence="3" id="KW-1003">Cell membrane</keyword>
<evidence type="ECO:0000256" key="9">
    <source>
        <dbReference type="ARBA" id="ARBA00023098"/>
    </source>
</evidence>